<evidence type="ECO:0000313" key="2">
    <source>
        <dbReference type="Proteomes" id="UP001595075"/>
    </source>
</evidence>
<dbReference type="Proteomes" id="UP001595075">
    <property type="component" value="Unassembled WGS sequence"/>
</dbReference>
<reference evidence="1 2" key="1">
    <citation type="journal article" date="2024" name="Commun. Biol.">
        <title>Comparative genomic analysis of thermophilic fungi reveals convergent evolutionary adaptations and gene losses.</title>
        <authorList>
            <person name="Steindorff A.S."/>
            <person name="Aguilar-Pontes M.V."/>
            <person name="Robinson A.J."/>
            <person name="Andreopoulos B."/>
            <person name="LaButti K."/>
            <person name="Kuo A."/>
            <person name="Mondo S."/>
            <person name="Riley R."/>
            <person name="Otillar R."/>
            <person name="Haridas S."/>
            <person name="Lipzen A."/>
            <person name="Grimwood J."/>
            <person name="Schmutz J."/>
            <person name="Clum A."/>
            <person name="Reid I.D."/>
            <person name="Moisan M.C."/>
            <person name="Butler G."/>
            <person name="Nguyen T.T.M."/>
            <person name="Dewar K."/>
            <person name="Conant G."/>
            <person name="Drula E."/>
            <person name="Henrissat B."/>
            <person name="Hansel C."/>
            <person name="Singer S."/>
            <person name="Hutchinson M.I."/>
            <person name="de Vries R.P."/>
            <person name="Natvig D.O."/>
            <person name="Powell A.J."/>
            <person name="Tsang A."/>
            <person name="Grigoriev I.V."/>
        </authorList>
    </citation>
    <scope>NUCLEOTIDE SEQUENCE [LARGE SCALE GENOMIC DNA]</scope>
    <source>
        <strain evidence="1 2">CBS 494.80</strain>
    </source>
</reference>
<evidence type="ECO:0000313" key="1">
    <source>
        <dbReference type="EMBL" id="KAL2063125.1"/>
    </source>
</evidence>
<name>A0ABR4BZU1_9HELO</name>
<organism evidence="1 2">
    <name type="scientific">Oculimacula yallundae</name>
    <dbReference type="NCBI Taxonomy" id="86028"/>
    <lineage>
        <taxon>Eukaryota</taxon>
        <taxon>Fungi</taxon>
        <taxon>Dikarya</taxon>
        <taxon>Ascomycota</taxon>
        <taxon>Pezizomycotina</taxon>
        <taxon>Leotiomycetes</taxon>
        <taxon>Helotiales</taxon>
        <taxon>Ploettnerulaceae</taxon>
        <taxon>Oculimacula</taxon>
    </lineage>
</organism>
<proteinExistence type="predicted"/>
<comment type="caution">
    <text evidence="1">The sequence shown here is derived from an EMBL/GenBank/DDBJ whole genome shotgun (WGS) entry which is preliminary data.</text>
</comment>
<accession>A0ABR4BZU1</accession>
<keyword evidence="2" id="KW-1185">Reference proteome</keyword>
<gene>
    <name evidence="1" type="ORF">VTL71DRAFT_6197</name>
</gene>
<sequence>MPLAREGSMSSKDFDGVFEGLSHDELFDRGWTEVPISQETRAKYAKPDIINLAEQLQELYWKGAEREIANAILAFDEIQSVHPEETEEEKEQTEQYSGLMLDGEKDKVINEWLKIWNPLGNKVPEDVSAWTIKFAIAAYLNKPLPQRRARSLLQAIGFLDIDYCREYRPPSLRSWGQRPHVEVRNAGVSLSTRLLVAVQCSQCRYCIRSLVFYKCVKGCKDHSVLRNRFKLDRKEGESLSDDEDEDDLNMSYSFLMEVLDEPADYRICPGCLKSCTHSREHLRAVRQYHLIKDPGVEEFSQELDAWEDMNTGKSLLALGSATWEHFVENAQKSSTMLPATRTMFPAGDTHTVLMFGPLLIENGVTKKPGGAFISLRNLPSLSNKTPEYVEEFLAEEKEFRVTYKDDGSPKEELLGTCCSVAPNKKIYQALLPRRRRSWLSFRKQVLGGMFTGYTPEFDAIDSTLLESFLEVAENWASKKSTDNSPSQNSDALKSCAKRMTDLLKTAYQHDVLMNLTIFSERLLKRVKLNYSRISNNCQQFCKSLLINGDYIDKQFDSLYPVQPSFIEQTAQNRCLRYLMSFAGTVADPVPFGGKANIMATAVKVFDWFPHTDGADIIDHIASLRFKMDQTGESPDFLFSFDEGDNPYLHDELLLKTVTATCLFKHVNNRECSLTTHLLDCPYDNLSLLAMHVHRSRRLYTVRSDNAGELGKDIFLSTKGSKSWISNRLGVLLRTFLLQTYLRSFVMHFFGEIPDGIPIADIPHLWNPQPSSWARGRHDSVRTDEGLVASSQGLENSPGNIEGHTGPLVQLLKTSAPFMQSEAVFKRRWRIMKDLLRVGNPVNTTDGNTPWTNCECRSCNQARAVMHCRRAKAHATDVTAAEGQFNAGHPDYTPMVTIQWAFARLQGHKDKMEAEGVLVTTPEYFKCDEKWRP</sequence>
<protein>
    <submittedName>
        <fullName evidence="1">Uncharacterized protein</fullName>
    </submittedName>
</protein>
<dbReference type="EMBL" id="JAZHXI010000016">
    <property type="protein sequence ID" value="KAL2063125.1"/>
    <property type="molecule type" value="Genomic_DNA"/>
</dbReference>